<proteinExistence type="predicted"/>
<dbReference type="RefSeq" id="WP_254576880.1">
    <property type="nucleotide sequence ID" value="NZ_CP100595.1"/>
</dbReference>
<evidence type="ECO:0000313" key="2">
    <source>
        <dbReference type="Proteomes" id="UP001060012"/>
    </source>
</evidence>
<sequence length="231" mass="27029">MSRFIKNIVLGTSIILVIAGCSVKDFDKIVQPKKKEFVYERPVVSDELLKTVHEIVKAMSQNNLQLLNSKFINQNFGLYNLYKIDGFENFTFQKMFFNVVEEETIKLEEFSHFVSRVPKKAINLPIIETDSTFNCSPYNDAYYGWTNHGLFLSTNTSTKLKKFMEEKNMLKKDSFKKEDFHKAKMIELMSYKVILTPEIVFHLNKLNDGKWYITLIDRITTNCSVKKDSKK</sequence>
<keyword evidence="2" id="KW-1185">Reference proteome</keyword>
<evidence type="ECO:0000313" key="1">
    <source>
        <dbReference type="EMBL" id="UTJ06701.1"/>
    </source>
</evidence>
<organism evidence="1 2">
    <name type="scientific">Arcobacter roscoffensis</name>
    <dbReference type="NCBI Taxonomy" id="2961520"/>
    <lineage>
        <taxon>Bacteria</taxon>
        <taxon>Pseudomonadati</taxon>
        <taxon>Campylobacterota</taxon>
        <taxon>Epsilonproteobacteria</taxon>
        <taxon>Campylobacterales</taxon>
        <taxon>Arcobacteraceae</taxon>
        <taxon>Arcobacter</taxon>
    </lineage>
</organism>
<dbReference type="EMBL" id="CP100595">
    <property type="protein sequence ID" value="UTJ06701.1"/>
    <property type="molecule type" value="Genomic_DNA"/>
</dbReference>
<dbReference type="PROSITE" id="PS51257">
    <property type="entry name" value="PROKAR_LIPOPROTEIN"/>
    <property type="match status" value="1"/>
</dbReference>
<dbReference type="Proteomes" id="UP001060012">
    <property type="component" value="Chromosome"/>
</dbReference>
<evidence type="ECO:0008006" key="3">
    <source>
        <dbReference type="Google" id="ProtNLM"/>
    </source>
</evidence>
<protein>
    <recommendedName>
        <fullName evidence="3">Lipoprotein</fullName>
    </recommendedName>
</protein>
<reference evidence="1" key="1">
    <citation type="submission" date="2022-07" db="EMBL/GenBank/DDBJ databases">
        <title>Arcobacter roscoffensis sp. nov., a marine bacterium isolated from coastal seawater collected from Roscoff, France.</title>
        <authorList>
            <person name="Pascual J."/>
            <person name="Lepeaux C."/>
            <person name="Methner A."/>
            <person name="Overmann J."/>
        </authorList>
    </citation>
    <scope>NUCLEOTIDE SEQUENCE</scope>
    <source>
        <strain evidence="1">ARW1-2F2</strain>
    </source>
</reference>
<accession>A0ABY5E7H7</accession>
<name>A0ABY5E7H7_9BACT</name>
<gene>
    <name evidence="1" type="ORF">NJU99_01000</name>
</gene>